<evidence type="ECO:0000313" key="4">
    <source>
        <dbReference type="Proteomes" id="UP001642380"/>
    </source>
</evidence>
<proteinExistence type="predicted"/>
<comment type="caution">
    <text evidence="3">The sequence shown here is derived from an EMBL/GenBank/DDBJ whole genome shotgun (WGS) entry which is preliminary data.</text>
</comment>
<evidence type="ECO:0000256" key="1">
    <source>
        <dbReference type="SAM" id="MobiDB-lite"/>
    </source>
</evidence>
<keyword evidence="4" id="KW-1185">Reference proteome</keyword>
<feature type="compositionally biased region" description="Polar residues" evidence="1">
    <location>
        <begin position="109"/>
        <end position="126"/>
    </location>
</feature>
<sequence length="179" mass="19587">MYFFKLLPVSIFLVAVSPLPNHGFMNNTTNISIKNDTVTEPHIQPQPIKLTATLKLPAPPVTQVTTDPPVTRATTPQTTDPVTETTLPPTTDPVTQTTLPLTTDRVTQSTTDPLTESTTPSVTTDPLTDSKINKQFVEALSIRLRSLETYAYIIQPIVGLLLLLVALISIGYVLIKDCY</sequence>
<keyword evidence="2" id="KW-0812">Transmembrane</keyword>
<gene>
    <name evidence="3" type="ORF">CCFV1_ORF089</name>
</gene>
<reference evidence="3 4" key="1">
    <citation type="submission" date="2024-01" db="EMBL/GenBank/DDBJ databases">
        <authorList>
            <person name="Guinet B."/>
        </authorList>
    </citation>
    <scope>NUCLEOTIDE SEQUENCE [LARGE SCALE GENOMIC DNA]</scope>
</reference>
<keyword evidence="2" id="KW-1133">Transmembrane helix</keyword>
<feature type="compositionally biased region" description="Low complexity" evidence="1">
    <location>
        <begin position="61"/>
        <end position="108"/>
    </location>
</feature>
<feature type="region of interest" description="Disordered" evidence="1">
    <location>
        <begin position="59"/>
        <end position="126"/>
    </location>
</feature>
<protein>
    <submittedName>
        <fullName evidence="3">Uncharacterized protein</fullName>
    </submittedName>
</protein>
<name>A0ABC8QS75_9VIRU</name>
<feature type="transmembrane region" description="Helical" evidence="2">
    <location>
        <begin position="150"/>
        <end position="175"/>
    </location>
</feature>
<organism evidence="3 4">
    <name type="scientific">Cotesia congregata filamentous virus 1</name>
    <dbReference type="NCBI Taxonomy" id="3064291"/>
    <lineage>
        <taxon>Viruses</taxon>
        <taxon>Viruses incertae sedis</taxon>
        <taxon>Naldaviricetes</taxon>
        <taxon>Lefavirales</taxon>
        <taxon>Filamentoviridae</taxon>
        <taxon>Betafilamentovirus</taxon>
        <taxon>Betafilamentovirus cocongregatae</taxon>
    </lineage>
</organism>
<keyword evidence="2" id="KW-0472">Membrane</keyword>
<evidence type="ECO:0000313" key="3">
    <source>
        <dbReference type="EMBL" id="CAJ2002135.1"/>
    </source>
</evidence>
<dbReference type="EMBL" id="CAUOPR010000001">
    <property type="protein sequence ID" value="CAJ2002135.1"/>
    <property type="molecule type" value="Genomic_DNA"/>
</dbReference>
<evidence type="ECO:0000256" key="2">
    <source>
        <dbReference type="SAM" id="Phobius"/>
    </source>
</evidence>
<accession>A0ABC8QS75</accession>
<dbReference type="Proteomes" id="UP001642380">
    <property type="component" value="Unassembled WGS sequence"/>
</dbReference>